<dbReference type="Gene3D" id="3.20.20.370">
    <property type="entry name" value="Glycoside hydrolase/deacetylase"/>
    <property type="match status" value="1"/>
</dbReference>
<dbReference type="Proteomes" id="UP001519294">
    <property type="component" value="Unassembled WGS sequence"/>
</dbReference>
<dbReference type="PROSITE" id="PS51677">
    <property type="entry name" value="NODB"/>
    <property type="match status" value="1"/>
</dbReference>
<dbReference type="Pfam" id="PF01522">
    <property type="entry name" value="Polysacc_deac_1"/>
    <property type="match status" value="1"/>
</dbReference>
<dbReference type="InterPro" id="IPR002509">
    <property type="entry name" value="NODB_dom"/>
</dbReference>
<protein>
    <submittedName>
        <fullName evidence="4">Polysaccharide deacetylase family sporulation protein PdaB</fullName>
    </submittedName>
</protein>
<accession>A0ABS4S8Z2</accession>
<evidence type="ECO:0000256" key="2">
    <source>
        <dbReference type="SAM" id="Phobius"/>
    </source>
</evidence>
<dbReference type="RefSeq" id="WP_029269546.1">
    <property type="nucleotide sequence ID" value="NZ_JAGIKX010000010.1"/>
</dbReference>
<evidence type="ECO:0000313" key="4">
    <source>
        <dbReference type="EMBL" id="MBP2257536.1"/>
    </source>
</evidence>
<feature type="domain" description="NodB homology" evidence="3">
    <location>
        <begin position="52"/>
        <end position="235"/>
    </location>
</feature>
<feature type="coiled-coil region" evidence="1">
    <location>
        <begin position="122"/>
        <end position="149"/>
    </location>
</feature>
<keyword evidence="2" id="KW-1133">Transmembrane helix</keyword>
<sequence>MLLQRCSKIQFVIVIIIFSMAVHFHIPVQASMYPLQTKYPDIMLYKGKTDKKVIALTFDDGPDQRFTPQVLEVLKKHNVKATFFLLGTRVHKYPEMVKRIDREGHIIGNHTYWHPDLTKTGKQNLAWEIEKNEKELKELTNNVTDLFRAPYGAMNEDLVEKLGEMGYRGIGWSIDSEDWKSLTPEKIKQNILNYVHPGAIILMHSAGHWSQDLSGTAEALDQIIPYLKKKGYEFVTVPELWS</sequence>
<dbReference type="EMBL" id="JAGIKX010000010">
    <property type="protein sequence ID" value="MBP2257536.1"/>
    <property type="molecule type" value="Genomic_DNA"/>
</dbReference>
<keyword evidence="5" id="KW-1185">Reference proteome</keyword>
<keyword evidence="2" id="KW-0812">Transmembrane</keyword>
<evidence type="ECO:0000313" key="5">
    <source>
        <dbReference type="Proteomes" id="UP001519294"/>
    </source>
</evidence>
<reference evidence="4 5" key="1">
    <citation type="submission" date="2021-03" db="EMBL/GenBank/DDBJ databases">
        <title>Genomic Encyclopedia of Type Strains, Phase IV (KMG-IV): sequencing the most valuable type-strain genomes for metagenomic binning, comparative biology and taxonomic classification.</title>
        <authorList>
            <person name="Goeker M."/>
        </authorList>
    </citation>
    <scope>NUCLEOTIDE SEQUENCE [LARGE SCALE GENOMIC DNA]</scope>
    <source>
        <strain evidence="4 5">DSM 25790</strain>
    </source>
</reference>
<evidence type="ECO:0000259" key="3">
    <source>
        <dbReference type="PROSITE" id="PS51677"/>
    </source>
</evidence>
<dbReference type="InterPro" id="IPR011330">
    <property type="entry name" value="Glyco_hydro/deAcase_b/a-brl"/>
</dbReference>
<dbReference type="InterPro" id="IPR050248">
    <property type="entry name" value="Polysacc_deacetylase_ArnD"/>
</dbReference>
<dbReference type="SUPFAM" id="SSF88713">
    <property type="entry name" value="Glycoside hydrolase/deacetylase"/>
    <property type="match status" value="1"/>
</dbReference>
<name>A0ABS4S8Z2_9BACI</name>
<dbReference type="CDD" id="cd10917">
    <property type="entry name" value="CE4_NodB_like_6s_7s"/>
    <property type="match status" value="1"/>
</dbReference>
<proteinExistence type="predicted"/>
<comment type="caution">
    <text evidence="4">The sequence shown here is derived from an EMBL/GenBank/DDBJ whole genome shotgun (WGS) entry which is preliminary data.</text>
</comment>
<dbReference type="PANTHER" id="PTHR10587:SF125">
    <property type="entry name" value="POLYSACCHARIDE DEACETYLASE YHEN-RELATED"/>
    <property type="match status" value="1"/>
</dbReference>
<feature type="transmembrane region" description="Helical" evidence="2">
    <location>
        <begin position="9"/>
        <end position="26"/>
    </location>
</feature>
<organism evidence="4 5">
    <name type="scientific">Virgibacillus alimentarius</name>
    <dbReference type="NCBI Taxonomy" id="698769"/>
    <lineage>
        <taxon>Bacteria</taxon>
        <taxon>Bacillati</taxon>
        <taxon>Bacillota</taxon>
        <taxon>Bacilli</taxon>
        <taxon>Bacillales</taxon>
        <taxon>Bacillaceae</taxon>
        <taxon>Virgibacillus</taxon>
    </lineage>
</organism>
<evidence type="ECO:0000256" key="1">
    <source>
        <dbReference type="SAM" id="Coils"/>
    </source>
</evidence>
<dbReference type="PANTHER" id="PTHR10587">
    <property type="entry name" value="GLYCOSYL TRANSFERASE-RELATED"/>
    <property type="match status" value="1"/>
</dbReference>
<gene>
    <name evidence="4" type="ORF">J2Z81_001484</name>
</gene>
<keyword evidence="1" id="KW-0175">Coiled coil</keyword>
<keyword evidence="2" id="KW-0472">Membrane</keyword>